<comment type="caution">
    <text evidence="2">The sequence shown here is derived from an EMBL/GenBank/DDBJ whole genome shotgun (WGS) entry which is preliminary data.</text>
</comment>
<evidence type="ECO:0000313" key="3">
    <source>
        <dbReference type="Proteomes" id="UP001183643"/>
    </source>
</evidence>
<reference evidence="2" key="1">
    <citation type="submission" date="2023-07" db="EMBL/GenBank/DDBJ databases">
        <title>Sequencing the genomes of 1000 actinobacteria strains.</title>
        <authorList>
            <person name="Klenk H.-P."/>
        </authorList>
    </citation>
    <scope>NUCLEOTIDE SEQUENCE</scope>
    <source>
        <strain evidence="2">DSM 44707</strain>
    </source>
</reference>
<evidence type="ECO:0000256" key="1">
    <source>
        <dbReference type="SAM" id="MobiDB-lite"/>
    </source>
</evidence>
<gene>
    <name evidence="2" type="ORF">J2S41_001543</name>
</gene>
<organism evidence="2 3">
    <name type="scientific">Catenuloplanes atrovinosus</name>
    <dbReference type="NCBI Taxonomy" id="137266"/>
    <lineage>
        <taxon>Bacteria</taxon>
        <taxon>Bacillati</taxon>
        <taxon>Actinomycetota</taxon>
        <taxon>Actinomycetes</taxon>
        <taxon>Micromonosporales</taxon>
        <taxon>Micromonosporaceae</taxon>
        <taxon>Catenuloplanes</taxon>
    </lineage>
</organism>
<dbReference type="AlphaFoldDB" id="A0AAE3YLR3"/>
<dbReference type="EMBL" id="JAVDYB010000001">
    <property type="protein sequence ID" value="MDR7274765.1"/>
    <property type="molecule type" value="Genomic_DNA"/>
</dbReference>
<keyword evidence="3" id="KW-1185">Reference proteome</keyword>
<proteinExistence type="predicted"/>
<feature type="region of interest" description="Disordered" evidence="1">
    <location>
        <begin position="20"/>
        <end position="40"/>
    </location>
</feature>
<dbReference type="Proteomes" id="UP001183643">
    <property type="component" value="Unassembled WGS sequence"/>
</dbReference>
<sequence>MDTTDALGMNMALNAMMRDVTSAQPGAPIRPDRPSRTPRAAGARRAIARALHTVADRVEPRTNPGTCATA</sequence>
<evidence type="ECO:0000313" key="2">
    <source>
        <dbReference type="EMBL" id="MDR7274765.1"/>
    </source>
</evidence>
<accession>A0AAE3YLR3</accession>
<protein>
    <submittedName>
        <fullName evidence="2">Uncharacterized protein</fullName>
    </submittedName>
</protein>
<dbReference type="RefSeq" id="WP_310364843.1">
    <property type="nucleotide sequence ID" value="NZ_JAVDYB010000001.1"/>
</dbReference>
<name>A0AAE3YLR3_9ACTN</name>